<dbReference type="PANTHER" id="PTHR12304">
    <property type="entry name" value="INOSINE-URIDINE PREFERRING NUCLEOSIDE HYDROLASE"/>
    <property type="match status" value="1"/>
</dbReference>
<dbReference type="PANTHER" id="PTHR12304:SF4">
    <property type="entry name" value="URIDINE NUCLEOSIDASE"/>
    <property type="match status" value="1"/>
</dbReference>
<keyword evidence="5" id="KW-1185">Reference proteome</keyword>
<proteinExistence type="predicted"/>
<reference evidence="4 5" key="1">
    <citation type="submission" date="2021-03" db="EMBL/GenBank/DDBJ databases">
        <authorList>
            <person name="Grouzdev D.S."/>
        </authorList>
    </citation>
    <scope>NUCLEOTIDE SEQUENCE [LARGE SCALE GENOMIC DNA]</scope>
    <source>
        <strain evidence="4 5">M50-1</strain>
    </source>
</reference>
<comment type="caution">
    <text evidence="4">The sequence shown here is derived from an EMBL/GenBank/DDBJ whole genome shotgun (WGS) entry which is preliminary data.</text>
</comment>
<evidence type="ECO:0000313" key="5">
    <source>
        <dbReference type="Proteomes" id="UP001193081"/>
    </source>
</evidence>
<evidence type="ECO:0000256" key="1">
    <source>
        <dbReference type="ARBA" id="ARBA00022801"/>
    </source>
</evidence>
<protein>
    <submittedName>
        <fullName evidence="4">Nucleoside hydrolase</fullName>
    </submittedName>
</protein>
<dbReference type="InterPro" id="IPR036452">
    <property type="entry name" value="Ribo_hydro-like"/>
</dbReference>
<dbReference type="EMBL" id="SIJK02000040">
    <property type="protein sequence ID" value="MBP1467712.1"/>
    <property type="molecule type" value="Genomic_DNA"/>
</dbReference>
<dbReference type="InterPro" id="IPR001910">
    <property type="entry name" value="Inosine/uridine_hydrolase_dom"/>
</dbReference>
<evidence type="ECO:0000259" key="3">
    <source>
        <dbReference type="Pfam" id="PF01156"/>
    </source>
</evidence>
<accession>A0ABS4DE52</accession>
<dbReference type="RefSeq" id="WP_135479881.1">
    <property type="nucleotide sequence ID" value="NZ_SIJK02000040.1"/>
</dbReference>
<dbReference type="InterPro" id="IPR023186">
    <property type="entry name" value="IUNH"/>
</dbReference>
<keyword evidence="2" id="KW-0326">Glycosidase</keyword>
<evidence type="ECO:0000313" key="4">
    <source>
        <dbReference type="EMBL" id="MBP1467712.1"/>
    </source>
</evidence>
<dbReference type="SUPFAM" id="SSF53590">
    <property type="entry name" value="Nucleoside hydrolase"/>
    <property type="match status" value="1"/>
</dbReference>
<keyword evidence="1 4" id="KW-0378">Hydrolase</keyword>
<gene>
    <name evidence="4" type="ORF">EYB53_018500</name>
</gene>
<dbReference type="GO" id="GO:0016787">
    <property type="term" value="F:hydrolase activity"/>
    <property type="evidence" value="ECO:0007669"/>
    <property type="project" value="UniProtKB-KW"/>
</dbReference>
<feature type="domain" description="Inosine/uridine-preferring nucleoside hydrolase" evidence="3">
    <location>
        <begin position="14"/>
        <end position="286"/>
    </location>
</feature>
<dbReference type="Proteomes" id="UP001193081">
    <property type="component" value="Unassembled WGS sequence"/>
</dbReference>
<name>A0ABS4DE52_9CHLR</name>
<dbReference type="Gene3D" id="3.90.245.10">
    <property type="entry name" value="Ribonucleoside hydrolase-like"/>
    <property type="match status" value="1"/>
</dbReference>
<organism evidence="4 5">
    <name type="scientific">Candidatus Chloroploca mongolica</name>
    <dbReference type="NCBI Taxonomy" id="2528176"/>
    <lineage>
        <taxon>Bacteria</taxon>
        <taxon>Bacillati</taxon>
        <taxon>Chloroflexota</taxon>
        <taxon>Chloroflexia</taxon>
        <taxon>Chloroflexales</taxon>
        <taxon>Chloroflexineae</taxon>
        <taxon>Oscillochloridaceae</taxon>
        <taxon>Candidatus Chloroploca</taxon>
    </lineage>
</organism>
<dbReference type="Pfam" id="PF01156">
    <property type="entry name" value="IU_nuc_hydro"/>
    <property type="match status" value="1"/>
</dbReference>
<sequence length="354" mass="36972">MIDGLPISVKPQPIFVDTDPGCDDALALAWLLAAPSVEVVGVSTVFGSGTLQHTTANVLTLLATLQRDVPVTMGASAPLIHLRTNTGVITHGRDAFWGHQQPHNLANLPVGAPGAIAAAARLYADLTILALGPLTNVARAVQAYPTDLAGVRLVAVAGAHGAGSLTPAAEFNAFADPHALAVVLESGMHVELVTRDAFEKLRLGAAAVRLLEERCGQSGALLARLLEGYLQAGSHQALAMPLPAVAATVYALHPQLGKGHLAVVRVVAEGELIRGQTIIALTERQRATVALGASGFEQLASYVGMPGFDYEGSLREAAARAPLNARVILDLDAFRMSDLLERGFLRLHCNAAEC</sequence>
<evidence type="ECO:0000256" key="2">
    <source>
        <dbReference type="ARBA" id="ARBA00023295"/>
    </source>
</evidence>